<proteinExistence type="predicted"/>
<evidence type="ECO:0000313" key="3">
    <source>
        <dbReference type="EMBL" id="ASJ71419.1"/>
    </source>
</evidence>
<protein>
    <submittedName>
        <fullName evidence="3">Chemotaxis protein CheY</fullName>
    </submittedName>
</protein>
<dbReference type="InterPro" id="IPR052048">
    <property type="entry name" value="ST_Response_Regulator"/>
</dbReference>
<organism evidence="3 4">
    <name type="scientific">Granulosicoccus antarcticus IMCC3135</name>
    <dbReference type="NCBI Taxonomy" id="1192854"/>
    <lineage>
        <taxon>Bacteria</taxon>
        <taxon>Pseudomonadati</taxon>
        <taxon>Pseudomonadota</taxon>
        <taxon>Gammaproteobacteria</taxon>
        <taxon>Chromatiales</taxon>
        <taxon>Granulosicoccaceae</taxon>
        <taxon>Granulosicoccus</taxon>
    </lineage>
</organism>
<dbReference type="AlphaFoldDB" id="A0A2Z2NJQ7"/>
<evidence type="ECO:0000313" key="4">
    <source>
        <dbReference type="Proteomes" id="UP000250079"/>
    </source>
</evidence>
<dbReference type="SMART" id="SM00448">
    <property type="entry name" value="REC"/>
    <property type="match status" value="1"/>
</dbReference>
<keyword evidence="4" id="KW-1185">Reference proteome</keyword>
<keyword evidence="1" id="KW-0597">Phosphoprotein</keyword>
<dbReference type="PROSITE" id="PS50110">
    <property type="entry name" value="RESPONSE_REGULATORY"/>
    <property type="match status" value="1"/>
</dbReference>
<dbReference type="InterPro" id="IPR011006">
    <property type="entry name" value="CheY-like_superfamily"/>
</dbReference>
<dbReference type="SUPFAM" id="SSF52172">
    <property type="entry name" value="CheY-like"/>
    <property type="match status" value="1"/>
</dbReference>
<dbReference type="Proteomes" id="UP000250079">
    <property type="component" value="Chromosome"/>
</dbReference>
<dbReference type="GO" id="GO:0000160">
    <property type="term" value="P:phosphorelay signal transduction system"/>
    <property type="evidence" value="ECO:0007669"/>
    <property type="project" value="InterPro"/>
</dbReference>
<dbReference type="EMBL" id="CP018632">
    <property type="protein sequence ID" value="ASJ71419.1"/>
    <property type="molecule type" value="Genomic_DNA"/>
</dbReference>
<accession>A0A2Z2NJQ7</accession>
<gene>
    <name evidence="3" type="primary">cheY</name>
    <name evidence="3" type="ORF">IMCC3135_06560</name>
</gene>
<dbReference type="KEGG" id="gai:IMCC3135_06560"/>
<evidence type="ECO:0000256" key="1">
    <source>
        <dbReference type="PROSITE-ProRule" id="PRU00169"/>
    </source>
</evidence>
<name>A0A2Z2NJQ7_9GAMM</name>
<dbReference type="Gene3D" id="3.40.50.2300">
    <property type="match status" value="1"/>
</dbReference>
<feature type="modified residue" description="4-aspartylphosphate" evidence="1">
    <location>
        <position position="51"/>
    </location>
</feature>
<dbReference type="PANTHER" id="PTHR43228">
    <property type="entry name" value="TWO-COMPONENT RESPONSE REGULATOR"/>
    <property type="match status" value="1"/>
</dbReference>
<sequence>MIVDDSKSMRMIVKRTLKQAGFDTMEFEEAEDGTDALAKIDDYMPQLVLCDWNMPEMNGIDFLKAIRAAGNTVKFGFVTTESTAEMRAEAKAAGAQFLIAKPFTAETFEKTLQPVLRQP</sequence>
<evidence type="ECO:0000259" key="2">
    <source>
        <dbReference type="PROSITE" id="PS50110"/>
    </source>
</evidence>
<dbReference type="Pfam" id="PF00072">
    <property type="entry name" value="Response_reg"/>
    <property type="match status" value="1"/>
</dbReference>
<feature type="domain" description="Response regulatory" evidence="2">
    <location>
        <begin position="1"/>
        <end position="116"/>
    </location>
</feature>
<dbReference type="PANTHER" id="PTHR43228:SF1">
    <property type="entry name" value="TWO-COMPONENT RESPONSE REGULATOR ARR22"/>
    <property type="match status" value="1"/>
</dbReference>
<dbReference type="InterPro" id="IPR001789">
    <property type="entry name" value="Sig_transdc_resp-reg_receiver"/>
</dbReference>
<reference evidence="3 4" key="1">
    <citation type="submission" date="2016-12" db="EMBL/GenBank/DDBJ databases">
        <authorList>
            <person name="Song W.-J."/>
            <person name="Kurnit D.M."/>
        </authorList>
    </citation>
    <scope>NUCLEOTIDE SEQUENCE [LARGE SCALE GENOMIC DNA]</scope>
    <source>
        <strain evidence="3 4">IMCC3135</strain>
    </source>
</reference>